<dbReference type="Proteomes" id="UP000712600">
    <property type="component" value="Unassembled WGS sequence"/>
</dbReference>
<evidence type="ECO:0000313" key="1">
    <source>
        <dbReference type="EMBL" id="KAF3540078.1"/>
    </source>
</evidence>
<comment type="caution">
    <text evidence="1">The sequence shown here is derived from an EMBL/GenBank/DDBJ whole genome shotgun (WGS) entry which is preliminary data.</text>
</comment>
<gene>
    <name evidence="1" type="ORF">F2Q69_00019691</name>
</gene>
<dbReference type="AlphaFoldDB" id="A0A8S9QMY7"/>
<reference evidence="1" key="1">
    <citation type="submission" date="2019-12" db="EMBL/GenBank/DDBJ databases">
        <title>Genome sequencing and annotation of Brassica cretica.</title>
        <authorList>
            <person name="Studholme D.J."/>
            <person name="Sarris P."/>
        </authorList>
    </citation>
    <scope>NUCLEOTIDE SEQUENCE</scope>
    <source>
        <strain evidence="1">PFS-109/04</strain>
        <tissue evidence="1">Leaf</tissue>
    </source>
</reference>
<accession>A0A8S9QMY7</accession>
<proteinExistence type="predicted"/>
<protein>
    <submittedName>
        <fullName evidence="1">Uncharacterized protein</fullName>
    </submittedName>
</protein>
<dbReference type="EMBL" id="QGKX02001290">
    <property type="protein sequence ID" value="KAF3540078.1"/>
    <property type="molecule type" value="Genomic_DNA"/>
</dbReference>
<evidence type="ECO:0000313" key="2">
    <source>
        <dbReference type="Proteomes" id="UP000712600"/>
    </source>
</evidence>
<organism evidence="1 2">
    <name type="scientific">Brassica cretica</name>
    <name type="common">Mustard</name>
    <dbReference type="NCBI Taxonomy" id="69181"/>
    <lineage>
        <taxon>Eukaryota</taxon>
        <taxon>Viridiplantae</taxon>
        <taxon>Streptophyta</taxon>
        <taxon>Embryophyta</taxon>
        <taxon>Tracheophyta</taxon>
        <taxon>Spermatophyta</taxon>
        <taxon>Magnoliopsida</taxon>
        <taxon>eudicotyledons</taxon>
        <taxon>Gunneridae</taxon>
        <taxon>Pentapetalae</taxon>
        <taxon>rosids</taxon>
        <taxon>malvids</taxon>
        <taxon>Brassicales</taxon>
        <taxon>Brassicaceae</taxon>
        <taxon>Brassiceae</taxon>
        <taxon>Brassica</taxon>
    </lineage>
</organism>
<name>A0A8S9QMY7_BRACR</name>
<sequence>MLKRRIKTAAGQVVRFWRRCVWLVPDSNITFSCQLNSLISSDRLIFSFRDTTSFSPPARIMEEQENARNRSIVVQSTVELVADGSYRLLKRELLKKDLTNEEEQENARNRSIVVQSTVELVADGSYRLLKRELLKKDLTNEGCTSILPAAFESEGMVECNYDATSKITGGWILRGHLGVALRGKYDRL</sequence>